<dbReference type="InterPro" id="IPR005821">
    <property type="entry name" value="Ion_trans_dom"/>
</dbReference>
<dbReference type="PRINTS" id="PR00169">
    <property type="entry name" value="KCHANNEL"/>
</dbReference>
<keyword evidence="9" id="KW-0406">Ion transport</keyword>
<evidence type="ECO:0000256" key="10">
    <source>
        <dbReference type="ARBA" id="ARBA00023136"/>
    </source>
</evidence>
<evidence type="ECO:0000256" key="3">
    <source>
        <dbReference type="ARBA" id="ARBA00022538"/>
    </source>
</evidence>
<dbReference type="SMART" id="SM00225">
    <property type="entry name" value="BTB"/>
    <property type="match status" value="1"/>
</dbReference>
<evidence type="ECO:0000256" key="13">
    <source>
        <dbReference type="SAM" id="Phobius"/>
    </source>
</evidence>
<keyword evidence="11" id="KW-0407">Ion channel</keyword>
<protein>
    <submittedName>
        <fullName evidence="15">Potassium voltage-gated channel protein Shaker</fullName>
    </submittedName>
</protein>
<dbReference type="InterPro" id="IPR011333">
    <property type="entry name" value="SKP1/BTB/POZ_sf"/>
</dbReference>
<evidence type="ECO:0000259" key="14">
    <source>
        <dbReference type="SMART" id="SM00225"/>
    </source>
</evidence>
<evidence type="ECO:0000313" key="16">
    <source>
        <dbReference type="Proteomes" id="UP000230066"/>
    </source>
</evidence>
<keyword evidence="16" id="KW-1185">Reference proteome</keyword>
<keyword evidence="7" id="KW-0630">Potassium</keyword>
<dbReference type="PRINTS" id="PR01491">
    <property type="entry name" value="KVCHANNEL"/>
</dbReference>
<feature type="transmembrane region" description="Helical" evidence="13">
    <location>
        <begin position="453"/>
        <end position="474"/>
    </location>
</feature>
<dbReference type="SUPFAM" id="SSF81324">
    <property type="entry name" value="Voltage-gated potassium channels"/>
    <property type="match status" value="1"/>
</dbReference>
<feature type="region of interest" description="Disordered" evidence="12">
    <location>
        <begin position="712"/>
        <end position="731"/>
    </location>
</feature>
<dbReference type="FunFam" id="3.30.710.10:FF:000053">
    <property type="entry name" value="potassium voltage-gated channel subfamily A member 4"/>
    <property type="match status" value="1"/>
</dbReference>
<proteinExistence type="predicted"/>
<keyword evidence="3" id="KW-0633">Potassium transport</keyword>
<sequence>MVYIHIQTKYVLLFGLPCTFYHSCRSYGPRPYGGTVGSGGGSTGLSANTIPIGYNVNPFGYVTGMNIPASTTPQDTSSTAIAKAWTIQDQTDTSSRRTHDPGGNYMDLFASMAQNIERSAKSALLPDSQSYHSAPIADASYGENMGTTVDHGKVLSSVGIPTTPPGLSSGLISSRPNLAELGKSVNERIVLNVSGLRFETNLSTLQKFPNTLLGNPAKLNRYYDELRNEYFFDRNRPSFDAILYYYQSGGRLRRPVNVPIDVFTEEIHFYEIDENAIEKYRDDEGFIREDVKVLPENYFQRKIWLLFEYPESSLAARIIAIFSIIVIILSIVIFCIETLPNFKHFKVVSLMDYEFTMFGTMMSNYSAEARQTLATRINNGSQLADVNFGVDCSFTTAGTYKDISGCLVIAEDDIPAIEEPFFVVETVCIIWFTFDLLVRFASSPEKITFFKNIMNFIDIVAIIPYFITLGTMIADESRSQNQAMSLAILRVIRLVRVFRIFKLSRHSKGLQILGQTLKASTRELGLLVFFLLICVILFSSAVYFAEIDSDRTYFRSIPDAFWWAVVTMTTVGYGDMRPVTVWGKLVGSLCAIAGVLTIALPVPVIVSNFNYFYHRETETEDKQTFIHVQSCASYESSRSSEIGSPEPQSRRPKNAFKCIEQSLIPKSPELEIHPLTDSKDPEENKKTGVLTELSDGQVQHNPFSLISRSHTADMADTRTERSTKRTDELKQTHSNVEEVLRLIDSGTSSDKQVVQFIKPDLQRHPNATLWTKQSIPADPDGINLHKLASETIGFVDFEQKRTFSDSYLQSVSVHGVERNDRIVSDLDNGNNTSQQAISCLPCVNTCLTQTPPQEKLPIPVEFSITPVCLSTTHEKQLTPTTLLTEVTPSHEEFVRLSSGGQQYRLSHIYRGGSKSQEKDTYPLSVLRETRKIPLAKAYERKVRSSENPIETDV</sequence>
<evidence type="ECO:0000256" key="7">
    <source>
        <dbReference type="ARBA" id="ARBA00022958"/>
    </source>
</evidence>
<evidence type="ECO:0000256" key="8">
    <source>
        <dbReference type="ARBA" id="ARBA00022989"/>
    </source>
</evidence>
<feature type="transmembrane region" description="Helical" evidence="13">
    <location>
        <begin position="524"/>
        <end position="545"/>
    </location>
</feature>
<dbReference type="PRINTS" id="PR01496">
    <property type="entry name" value="SHAKERCHANEL"/>
</dbReference>
<dbReference type="GO" id="GO:0051260">
    <property type="term" value="P:protein homooligomerization"/>
    <property type="evidence" value="ECO:0007669"/>
    <property type="project" value="InterPro"/>
</dbReference>
<dbReference type="EMBL" id="JXXN02002512">
    <property type="protein sequence ID" value="THD22807.1"/>
    <property type="molecule type" value="Genomic_DNA"/>
</dbReference>
<keyword evidence="6" id="KW-0851">Voltage-gated channel</keyword>
<dbReference type="GO" id="GO:0008076">
    <property type="term" value="C:voltage-gated potassium channel complex"/>
    <property type="evidence" value="ECO:0007669"/>
    <property type="project" value="InterPro"/>
</dbReference>
<dbReference type="GO" id="GO:0001508">
    <property type="term" value="P:action potential"/>
    <property type="evidence" value="ECO:0007669"/>
    <property type="project" value="TreeGrafter"/>
</dbReference>
<feature type="transmembrane region" description="Helical" evidence="13">
    <location>
        <begin position="314"/>
        <end position="336"/>
    </location>
</feature>
<name>A0A4E0RQE7_FASHE</name>
<dbReference type="InterPro" id="IPR000210">
    <property type="entry name" value="BTB/POZ_dom"/>
</dbReference>
<evidence type="ECO:0000256" key="2">
    <source>
        <dbReference type="ARBA" id="ARBA00022448"/>
    </source>
</evidence>
<evidence type="ECO:0000256" key="1">
    <source>
        <dbReference type="ARBA" id="ARBA00004141"/>
    </source>
</evidence>
<reference evidence="15" key="1">
    <citation type="submission" date="2019-03" db="EMBL/GenBank/DDBJ databases">
        <title>Improved annotation for the trematode Fasciola hepatica.</title>
        <authorList>
            <person name="Choi Y.-J."/>
            <person name="Martin J."/>
            <person name="Mitreva M."/>
        </authorList>
    </citation>
    <scope>NUCLEOTIDE SEQUENCE [LARGE SCALE GENOMIC DNA]</scope>
</reference>
<organism evidence="15 16">
    <name type="scientific">Fasciola hepatica</name>
    <name type="common">Liver fluke</name>
    <dbReference type="NCBI Taxonomy" id="6192"/>
    <lineage>
        <taxon>Eukaryota</taxon>
        <taxon>Metazoa</taxon>
        <taxon>Spiralia</taxon>
        <taxon>Lophotrochozoa</taxon>
        <taxon>Platyhelminthes</taxon>
        <taxon>Trematoda</taxon>
        <taxon>Digenea</taxon>
        <taxon>Plagiorchiida</taxon>
        <taxon>Echinostomata</taxon>
        <taxon>Echinostomatoidea</taxon>
        <taxon>Fasciolidae</taxon>
        <taxon>Fasciola</taxon>
    </lineage>
</organism>
<dbReference type="Pfam" id="PF00520">
    <property type="entry name" value="Ion_trans"/>
    <property type="match status" value="1"/>
</dbReference>
<dbReference type="Gene3D" id="3.30.710.10">
    <property type="entry name" value="Potassium Channel Kv1.1, Chain A"/>
    <property type="match status" value="1"/>
</dbReference>
<dbReference type="Pfam" id="PF02214">
    <property type="entry name" value="BTB_2"/>
    <property type="match status" value="1"/>
</dbReference>
<dbReference type="Proteomes" id="UP000230066">
    <property type="component" value="Unassembled WGS sequence"/>
</dbReference>
<dbReference type="InterPro" id="IPR028325">
    <property type="entry name" value="VG_K_chnl"/>
</dbReference>
<dbReference type="GO" id="GO:0005251">
    <property type="term" value="F:delayed rectifier potassium channel activity"/>
    <property type="evidence" value="ECO:0007669"/>
    <property type="project" value="TreeGrafter"/>
</dbReference>
<dbReference type="SUPFAM" id="SSF54695">
    <property type="entry name" value="POZ domain"/>
    <property type="match status" value="1"/>
</dbReference>
<keyword evidence="4 13" id="KW-0812">Transmembrane</keyword>
<comment type="caution">
    <text evidence="15">The sequence shown here is derived from an EMBL/GenBank/DDBJ whole genome shotgun (WGS) entry which is preliminary data.</text>
</comment>
<dbReference type="InterPro" id="IPR003972">
    <property type="entry name" value="K_chnl_volt-dep_Kv1"/>
</dbReference>
<evidence type="ECO:0000256" key="4">
    <source>
        <dbReference type="ARBA" id="ARBA00022692"/>
    </source>
</evidence>
<evidence type="ECO:0000256" key="5">
    <source>
        <dbReference type="ARBA" id="ARBA00022826"/>
    </source>
</evidence>
<keyword evidence="8 13" id="KW-1133">Transmembrane helix</keyword>
<dbReference type="InterPro" id="IPR003968">
    <property type="entry name" value="K_chnl_volt-dep_Kv"/>
</dbReference>
<feature type="domain" description="BTB" evidence="14">
    <location>
        <begin position="187"/>
        <end position="287"/>
    </location>
</feature>
<keyword evidence="5" id="KW-0631">Potassium channel</keyword>
<dbReference type="InterPro" id="IPR003131">
    <property type="entry name" value="T1-type_BTB"/>
</dbReference>
<accession>A0A4E0RQE7</accession>
<dbReference type="Gene3D" id="1.20.120.350">
    <property type="entry name" value="Voltage-gated potassium channels. Chain C"/>
    <property type="match status" value="1"/>
</dbReference>
<feature type="transmembrane region" description="Helical" evidence="13">
    <location>
        <begin position="586"/>
        <end position="606"/>
    </location>
</feature>
<gene>
    <name evidence="15" type="ORF">D915_006599</name>
</gene>
<dbReference type="AlphaFoldDB" id="A0A4E0RQE7"/>
<dbReference type="PANTHER" id="PTHR11537:SF113">
    <property type="entry name" value="POTASSIUM VOLTAGE-GATED CHANNEL PROTEIN SHAKER"/>
    <property type="match status" value="1"/>
</dbReference>
<keyword evidence="10 13" id="KW-0472">Membrane</keyword>
<dbReference type="FunFam" id="1.10.287.70:FF:000002">
    <property type="entry name" value="Potassium voltage-gated channel subfamily a member"/>
    <property type="match status" value="1"/>
</dbReference>
<comment type="subcellular location">
    <subcellularLocation>
        <location evidence="1">Membrane</location>
        <topology evidence="1">Multi-pass membrane protein</topology>
    </subcellularLocation>
</comment>
<dbReference type="PANTHER" id="PTHR11537">
    <property type="entry name" value="VOLTAGE-GATED POTASSIUM CHANNEL"/>
    <property type="match status" value="1"/>
</dbReference>
<keyword evidence="2" id="KW-0813">Transport</keyword>
<dbReference type="Gene3D" id="1.10.287.70">
    <property type="match status" value="1"/>
</dbReference>
<evidence type="ECO:0000313" key="15">
    <source>
        <dbReference type="EMBL" id="THD22807.1"/>
    </source>
</evidence>
<evidence type="ECO:0000256" key="11">
    <source>
        <dbReference type="ARBA" id="ARBA00023303"/>
    </source>
</evidence>
<evidence type="ECO:0000256" key="6">
    <source>
        <dbReference type="ARBA" id="ARBA00022882"/>
    </source>
</evidence>
<evidence type="ECO:0000256" key="12">
    <source>
        <dbReference type="SAM" id="MobiDB-lite"/>
    </source>
</evidence>
<evidence type="ECO:0000256" key="9">
    <source>
        <dbReference type="ARBA" id="ARBA00023065"/>
    </source>
</evidence>
<dbReference type="InterPro" id="IPR027359">
    <property type="entry name" value="Volt_channel_dom_sf"/>
</dbReference>